<proteinExistence type="predicted"/>
<feature type="compositionally biased region" description="Basic residues" evidence="1">
    <location>
        <begin position="184"/>
        <end position="193"/>
    </location>
</feature>
<feature type="region of interest" description="Disordered" evidence="1">
    <location>
        <begin position="171"/>
        <end position="222"/>
    </location>
</feature>
<organism evidence="2 3">
    <name type="scientific">Boletus edulis BED1</name>
    <dbReference type="NCBI Taxonomy" id="1328754"/>
    <lineage>
        <taxon>Eukaryota</taxon>
        <taxon>Fungi</taxon>
        <taxon>Dikarya</taxon>
        <taxon>Basidiomycota</taxon>
        <taxon>Agaricomycotina</taxon>
        <taxon>Agaricomycetes</taxon>
        <taxon>Agaricomycetidae</taxon>
        <taxon>Boletales</taxon>
        <taxon>Boletineae</taxon>
        <taxon>Boletaceae</taxon>
        <taxon>Boletoideae</taxon>
        <taxon>Boletus</taxon>
    </lineage>
</organism>
<comment type="caution">
    <text evidence="2">The sequence shown here is derived from an EMBL/GenBank/DDBJ whole genome shotgun (WGS) entry which is preliminary data.</text>
</comment>
<sequence length="234" mass="25840">MWSNAGLSTSILITTCSPANGMVHHTVAKIFISTKLRDLGPKSSAARTFWRMVATCIRYQPPTEHLLWDLTTFSLASVKTPYVGTGFLGLAYPLFLPNSLDDTPEFQKILPICLGYHVSAIGGKDDVLRLAMITPLPPVGFLETVLLSLKEGDTLSESTIRRLRRKEAERRAAAAEGRNPVSEHKKRRLKRIATRSSTQQETNELSSENESSTRRLDITSTTRAHSLSNCAIAS</sequence>
<evidence type="ECO:0000313" key="3">
    <source>
        <dbReference type="Proteomes" id="UP001194468"/>
    </source>
</evidence>
<protein>
    <submittedName>
        <fullName evidence="2">Uncharacterized protein</fullName>
    </submittedName>
</protein>
<keyword evidence="3" id="KW-1185">Reference proteome</keyword>
<reference evidence="2" key="2">
    <citation type="journal article" date="2020" name="Nat. Commun.">
        <title>Large-scale genome sequencing of mycorrhizal fungi provides insights into the early evolution of symbiotic traits.</title>
        <authorList>
            <person name="Miyauchi S."/>
            <person name="Kiss E."/>
            <person name="Kuo A."/>
            <person name="Drula E."/>
            <person name="Kohler A."/>
            <person name="Sanchez-Garcia M."/>
            <person name="Morin E."/>
            <person name="Andreopoulos B."/>
            <person name="Barry K.W."/>
            <person name="Bonito G."/>
            <person name="Buee M."/>
            <person name="Carver A."/>
            <person name="Chen C."/>
            <person name="Cichocki N."/>
            <person name="Clum A."/>
            <person name="Culley D."/>
            <person name="Crous P.W."/>
            <person name="Fauchery L."/>
            <person name="Girlanda M."/>
            <person name="Hayes R.D."/>
            <person name="Keri Z."/>
            <person name="LaButti K."/>
            <person name="Lipzen A."/>
            <person name="Lombard V."/>
            <person name="Magnuson J."/>
            <person name="Maillard F."/>
            <person name="Murat C."/>
            <person name="Nolan M."/>
            <person name="Ohm R.A."/>
            <person name="Pangilinan J."/>
            <person name="Pereira M.F."/>
            <person name="Perotto S."/>
            <person name="Peter M."/>
            <person name="Pfister S."/>
            <person name="Riley R."/>
            <person name="Sitrit Y."/>
            <person name="Stielow J.B."/>
            <person name="Szollosi G."/>
            <person name="Zifcakova L."/>
            <person name="Stursova M."/>
            <person name="Spatafora J.W."/>
            <person name="Tedersoo L."/>
            <person name="Vaario L.M."/>
            <person name="Yamada A."/>
            <person name="Yan M."/>
            <person name="Wang P."/>
            <person name="Xu J."/>
            <person name="Bruns T."/>
            <person name="Baldrian P."/>
            <person name="Vilgalys R."/>
            <person name="Dunand C."/>
            <person name="Henrissat B."/>
            <person name="Grigoriev I.V."/>
            <person name="Hibbett D."/>
            <person name="Nagy L.G."/>
            <person name="Martin F.M."/>
        </authorList>
    </citation>
    <scope>NUCLEOTIDE SEQUENCE</scope>
    <source>
        <strain evidence="2">BED1</strain>
    </source>
</reference>
<dbReference type="EMBL" id="WHUW01000009">
    <property type="protein sequence ID" value="KAF8442317.1"/>
    <property type="molecule type" value="Genomic_DNA"/>
</dbReference>
<dbReference type="AlphaFoldDB" id="A0AAD4BX50"/>
<feature type="non-terminal residue" evidence="2">
    <location>
        <position position="234"/>
    </location>
</feature>
<reference evidence="2" key="1">
    <citation type="submission" date="2019-10" db="EMBL/GenBank/DDBJ databases">
        <authorList>
            <consortium name="DOE Joint Genome Institute"/>
            <person name="Kuo A."/>
            <person name="Miyauchi S."/>
            <person name="Kiss E."/>
            <person name="Drula E."/>
            <person name="Kohler A."/>
            <person name="Sanchez-Garcia M."/>
            <person name="Andreopoulos B."/>
            <person name="Barry K.W."/>
            <person name="Bonito G."/>
            <person name="Buee M."/>
            <person name="Carver A."/>
            <person name="Chen C."/>
            <person name="Cichocki N."/>
            <person name="Clum A."/>
            <person name="Culley D."/>
            <person name="Crous P.W."/>
            <person name="Fauchery L."/>
            <person name="Girlanda M."/>
            <person name="Hayes R."/>
            <person name="Keri Z."/>
            <person name="LaButti K."/>
            <person name="Lipzen A."/>
            <person name="Lombard V."/>
            <person name="Magnuson J."/>
            <person name="Maillard F."/>
            <person name="Morin E."/>
            <person name="Murat C."/>
            <person name="Nolan M."/>
            <person name="Ohm R."/>
            <person name="Pangilinan J."/>
            <person name="Pereira M."/>
            <person name="Perotto S."/>
            <person name="Peter M."/>
            <person name="Riley R."/>
            <person name="Sitrit Y."/>
            <person name="Stielow B."/>
            <person name="Szollosi G."/>
            <person name="Zifcakova L."/>
            <person name="Stursova M."/>
            <person name="Spatafora J.W."/>
            <person name="Tedersoo L."/>
            <person name="Vaario L.-M."/>
            <person name="Yamada A."/>
            <person name="Yan M."/>
            <person name="Wang P."/>
            <person name="Xu J."/>
            <person name="Bruns T."/>
            <person name="Baldrian P."/>
            <person name="Vilgalys R."/>
            <person name="Henrissat B."/>
            <person name="Grigoriev I.V."/>
            <person name="Hibbett D."/>
            <person name="Nagy L.G."/>
            <person name="Martin F.M."/>
        </authorList>
    </citation>
    <scope>NUCLEOTIDE SEQUENCE</scope>
    <source>
        <strain evidence="2">BED1</strain>
    </source>
</reference>
<name>A0AAD4BX50_BOLED</name>
<feature type="compositionally biased region" description="Low complexity" evidence="1">
    <location>
        <begin position="201"/>
        <end position="210"/>
    </location>
</feature>
<dbReference type="Proteomes" id="UP001194468">
    <property type="component" value="Unassembled WGS sequence"/>
</dbReference>
<gene>
    <name evidence="2" type="ORF">L210DRAFT_909840</name>
</gene>
<evidence type="ECO:0000256" key="1">
    <source>
        <dbReference type="SAM" id="MobiDB-lite"/>
    </source>
</evidence>
<accession>A0AAD4BX50</accession>
<evidence type="ECO:0000313" key="2">
    <source>
        <dbReference type="EMBL" id="KAF8442317.1"/>
    </source>
</evidence>